<dbReference type="PROSITE" id="PS50932">
    <property type="entry name" value="HTH_LACI_2"/>
    <property type="match status" value="1"/>
</dbReference>
<dbReference type="AlphaFoldDB" id="A0A8J3QV75"/>
<keyword evidence="3" id="KW-0804">Transcription</keyword>
<dbReference type="PANTHER" id="PTHR30146:SF138">
    <property type="entry name" value="TRANSCRIPTIONAL REGULATORY PROTEIN"/>
    <property type="match status" value="1"/>
</dbReference>
<name>A0A8J3QV75_9ACTN</name>
<proteinExistence type="predicted"/>
<dbReference type="EMBL" id="BONZ01000043">
    <property type="protein sequence ID" value="GIH16415.1"/>
    <property type="molecule type" value="Genomic_DNA"/>
</dbReference>
<dbReference type="CDD" id="cd06267">
    <property type="entry name" value="PBP1_LacI_sugar_binding-like"/>
    <property type="match status" value="1"/>
</dbReference>
<dbReference type="Gene3D" id="3.40.50.2300">
    <property type="match status" value="2"/>
</dbReference>
<evidence type="ECO:0000256" key="2">
    <source>
        <dbReference type="ARBA" id="ARBA00023125"/>
    </source>
</evidence>
<dbReference type="InterPro" id="IPR028082">
    <property type="entry name" value="Peripla_BP_I"/>
</dbReference>
<dbReference type="SUPFAM" id="SSF53822">
    <property type="entry name" value="Periplasmic binding protein-like I"/>
    <property type="match status" value="1"/>
</dbReference>
<evidence type="ECO:0000256" key="1">
    <source>
        <dbReference type="ARBA" id="ARBA00023015"/>
    </source>
</evidence>
<protein>
    <submittedName>
        <fullName evidence="5">LacI family transcriptional regulator</fullName>
    </submittedName>
</protein>
<dbReference type="CDD" id="cd01392">
    <property type="entry name" value="HTH_LacI"/>
    <property type="match status" value="1"/>
</dbReference>
<keyword evidence="6" id="KW-1185">Reference proteome</keyword>
<reference evidence="5" key="1">
    <citation type="submission" date="2021-01" db="EMBL/GenBank/DDBJ databases">
        <title>Whole genome shotgun sequence of Rugosimonospora africana NBRC 104875.</title>
        <authorList>
            <person name="Komaki H."/>
            <person name="Tamura T."/>
        </authorList>
    </citation>
    <scope>NUCLEOTIDE SEQUENCE</scope>
    <source>
        <strain evidence="5">NBRC 104875</strain>
    </source>
</reference>
<gene>
    <name evidence="5" type="ORF">Raf01_45870</name>
</gene>
<feature type="domain" description="HTH lacI-type" evidence="4">
    <location>
        <begin position="18"/>
        <end position="72"/>
    </location>
</feature>
<dbReference type="SUPFAM" id="SSF47413">
    <property type="entry name" value="lambda repressor-like DNA-binding domains"/>
    <property type="match status" value="1"/>
</dbReference>
<dbReference type="Pfam" id="PF00356">
    <property type="entry name" value="LacI"/>
    <property type="match status" value="1"/>
</dbReference>
<sequence>MRDATPERPAGAGQGRPPTIKDVAALAGVHPATASRALSGARTVSPELVRAVQRAARKLNYRVNPIGRALKQGASGTVGMVVPDIENPFFPALVRAVESALHREGLGLFLCDANNSVRIEAERLDELLLRHVDGLIISPVDAERSAEAVRAAAGRVPVVQVDRTVDVSTDAVAVDQHGMMEAVVGHLRASGRQRFAFITSGEANSPSIERLAAYRRVFAGDPGALARVQVGDLTLEWGAKAAGTLLSGGEPLPDALICANDLIAIGAMQTLRRAGVRVPEDVAIVGVDDTPFARVAEPPLTTVAQPVGQIGDEAVRMLLTRKREPHLAPRRLTLAGQLVARDSTPSQLKLRHS</sequence>
<evidence type="ECO:0000256" key="3">
    <source>
        <dbReference type="ARBA" id="ARBA00023163"/>
    </source>
</evidence>
<dbReference type="Gene3D" id="1.10.260.40">
    <property type="entry name" value="lambda repressor-like DNA-binding domains"/>
    <property type="match status" value="1"/>
</dbReference>
<keyword evidence="2" id="KW-0238">DNA-binding</keyword>
<dbReference type="GO" id="GO:0000976">
    <property type="term" value="F:transcription cis-regulatory region binding"/>
    <property type="evidence" value="ECO:0007669"/>
    <property type="project" value="TreeGrafter"/>
</dbReference>
<dbReference type="GO" id="GO:0003700">
    <property type="term" value="F:DNA-binding transcription factor activity"/>
    <property type="evidence" value="ECO:0007669"/>
    <property type="project" value="TreeGrafter"/>
</dbReference>
<dbReference type="InterPro" id="IPR046335">
    <property type="entry name" value="LacI/GalR-like_sensor"/>
</dbReference>
<dbReference type="RefSeq" id="WP_203919996.1">
    <property type="nucleotide sequence ID" value="NZ_BONZ01000043.1"/>
</dbReference>
<dbReference type="Pfam" id="PF13377">
    <property type="entry name" value="Peripla_BP_3"/>
    <property type="match status" value="1"/>
</dbReference>
<dbReference type="PANTHER" id="PTHR30146">
    <property type="entry name" value="LACI-RELATED TRANSCRIPTIONAL REPRESSOR"/>
    <property type="match status" value="1"/>
</dbReference>
<comment type="caution">
    <text evidence="5">The sequence shown here is derived from an EMBL/GenBank/DDBJ whole genome shotgun (WGS) entry which is preliminary data.</text>
</comment>
<dbReference type="Proteomes" id="UP000642748">
    <property type="component" value="Unassembled WGS sequence"/>
</dbReference>
<evidence type="ECO:0000259" key="4">
    <source>
        <dbReference type="PROSITE" id="PS50932"/>
    </source>
</evidence>
<evidence type="ECO:0000313" key="6">
    <source>
        <dbReference type="Proteomes" id="UP000642748"/>
    </source>
</evidence>
<organism evidence="5 6">
    <name type="scientific">Rugosimonospora africana</name>
    <dbReference type="NCBI Taxonomy" id="556532"/>
    <lineage>
        <taxon>Bacteria</taxon>
        <taxon>Bacillati</taxon>
        <taxon>Actinomycetota</taxon>
        <taxon>Actinomycetes</taxon>
        <taxon>Micromonosporales</taxon>
        <taxon>Micromonosporaceae</taxon>
        <taxon>Rugosimonospora</taxon>
    </lineage>
</organism>
<accession>A0A8J3QV75</accession>
<evidence type="ECO:0000313" key="5">
    <source>
        <dbReference type="EMBL" id="GIH16415.1"/>
    </source>
</evidence>
<dbReference type="SMART" id="SM00354">
    <property type="entry name" value="HTH_LACI"/>
    <property type="match status" value="1"/>
</dbReference>
<keyword evidence="1" id="KW-0805">Transcription regulation</keyword>
<dbReference type="InterPro" id="IPR010982">
    <property type="entry name" value="Lambda_DNA-bd_dom_sf"/>
</dbReference>
<dbReference type="InterPro" id="IPR000843">
    <property type="entry name" value="HTH_LacI"/>
</dbReference>